<proteinExistence type="predicted"/>
<dbReference type="Proteomes" id="UP000756132">
    <property type="component" value="Chromosome 4"/>
</dbReference>
<protein>
    <submittedName>
        <fullName evidence="1">Uncharacterized protein</fullName>
    </submittedName>
</protein>
<dbReference type="AlphaFoldDB" id="A0A9Q8LG05"/>
<name>A0A9Q8LG05_PASFU</name>
<sequence>MDANGNVVDGQNITWTWAVLDTRNRSDARITAYHGPELKDATHLRLTAYHDATKPELGMNHVRIHGITGPGPRFENITVVCPKLRVLYVVLRIENANWVDLPAPALGTALDTFIGKTAAAVPGVELWVTMEDAVSLGRSGTWALVQGALVQGAQNPVDETVHWVMSDKSKVVQVST</sequence>
<reference evidence="1" key="1">
    <citation type="submission" date="2021-12" db="EMBL/GenBank/DDBJ databases">
        <authorList>
            <person name="Zaccaron A."/>
            <person name="Stergiopoulos I."/>
        </authorList>
    </citation>
    <scope>NUCLEOTIDE SEQUENCE</scope>
    <source>
        <strain evidence="1">Race5_Kim</strain>
    </source>
</reference>
<dbReference type="RefSeq" id="XP_047761102.1">
    <property type="nucleotide sequence ID" value="XM_047904456.1"/>
</dbReference>
<keyword evidence="2" id="KW-1185">Reference proteome</keyword>
<dbReference type="KEGG" id="ffu:CLAFUR5_05308"/>
<reference evidence="1" key="2">
    <citation type="journal article" date="2022" name="Microb. Genom.">
        <title>A chromosome-scale genome assembly of the tomato pathogen Cladosporium fulvum reveals a compartmentalized genome architecture and the presence of a dispensable chromosome.</title>
        <authorList>
            <person name="Zaccaron A.Z."/>
            <person name="Chen L.H."/>
            <person name="Samaras A."/>
            <person name="Stergiopoulos I."/>
        </authorList>
    </citation>
    <scope>NUCLEOTIDE SEQUENCE</scope>
    <source>
        <strain evidence="1">Race5_Kim</strain>
    </source>
</reference>
<dbReference type="GeneID" id="71985186"/>
<dbReference type="OrthoDB" id="10445787at2759"/>
<evidence type="ECO:0000313" key="1">
    <source>
        <dbReference type="EMBL" id="UJO16736.1"/>
    </source>
</evidence>
<accession>A0A9Q8LG05</accession>
<dbReference type="EMBL" id="CP090166">
    <property type="protein sequence ID" value="UJO16736.1"/>
    <property type="molecule type" value="Genomic_DNA"/>
</dbReference>
<organism evidence="1 2">
    <name type="scientific">Passalora fulva</name>
    <name type="common">Tomato leaf mold</name>
    <name type="synonym">Cladosporium fulvum</name>
    <dbReference type="NCBI Taxonomy" id="5499"/>
    <lineage>
        <taxon>Eukaryota</taxon>
        <taxon>Fungi</taxon>
        <taxon>Dikarya</taxon>
        <taxon>Ascomycota</taxon>
        <taxon>Pezizomycotina</taxon>
        <taxon>Dothideomycetes</taxon>
        <taxon>Dothideomycetidae</taxon>
        <taxon>Mycosphaerellales</taxon>
        <taxon>Mycosphaerellaceae</taxon>
        <taxon>Fulvia</taxon>
    </lineage>
</organism>
<gene>
    <name evidence="1" type="ORF">CLAFUR5_05308</name>
</gene>
<evidence type="ECO:0000313" key="2">
    <source>
        <dbReference type="Proteomes" id="UP000756132"/>
    </source>
</evidence>